<evidence type="ECO:0000259" key="2">
    <source>
        <dbReference type="Pfam" id="PF13240"/>
    </source>
</evidence>
<protein>
    <recommendedName>
        <fullName evidence="2">Zinc-ribbon domain-containing protein</fullName>
    </recommendedName>
</protein>
<proteinExistence type="predicted"/>
<feature type="domain" description="Zinc-ribbon" evidence="2">
    <location>
        <begin position="5"/>
        <end position="26"/>
    </location>
</feature>
<dbReference type="AlphaFoldDB" id="A0A0F9JYT1"/>
<dbReference type="EMBL" id="LAZR01015009">
    <property type="protein sequence ID" value="KKM15018.1"/>
    <property type="molecule type" value="Genomic_DNA"/>
</dbReference>
<feature type="transmembrane region" description="Helical" evidence="1">
    <location>
        <begin position="52"/>
        <end position="73"/>
    </location>
</feature>
<gene>
    <name evidence="3" type="ORF">LCGC14_1700290</name>
</gene>
<organism evidence="3">
    <name type="scientific">marine sediment metagenome</name>
    <dbReference type="NCBI Taxonomy" id="412755"/>
    <lineage>
        <taxon>unclassified sequences</taxon>
        <taxon>metagenomes</taxon>
        <taxon>ecological metagenomes</taxon>
    </lineage>
</organism>
<evidence type="ECO:0000256" key="1">
    <source>
        <dbReference type="SAM" id="Phobius"/>
    </source>
</evidence>
<evidence type="ECO:0000313" key="3">
    <source>
        <dbReference type="EMBL" id="KKM15018.1"/>
    </source>
</evidence>
<keyword evidence="1" id="KW-0472">Membrane</keyword>
<dbReference type="Pfam" id="PF13240">
    <property type="entry name" value="Zn_Ribbon_1"/>
    <property type="match status" value="1"/>
</dbReference>
<name>A0A0F9JYT1_9ZZZZ</name>
<comment type="caution">
    <text evidence="3">The sequence shown here is derived from an EMBL/GenBank/DDBJ whole genome shotgun (WGS) entry which is preliminary data.</text>
</comment>
<dbReference type="InterPro" id="IPR026870">
    <property type="entry name" value="Zinc_ribbon_dom"/>
</dbReference>
<feature type="transmembrane region" description="Helical" evidence="1">
    <location>
        <begin position="79"/>
        <end position="96"/>
    </location>
</feature>
<keyword evidence="1" id="KW-0812">Transmembrane</keyword>
<reference evidence="3" key="1">
    <citation type="journal article" date="2015" name="Nature">
        <title>Complex archaea that bridge the gap between prokaryotes and eukaryotes.</title>
        <authorList>
            <person name="Spang A."/>
            <person name="Saw J.H."/>
            <person name="Jorgensen S.L."/>
            <person name="Zaremba-Niedzwiedzka K."/>
            <person name="Martijn J."/>
            <person name="Lind A.E."/>
            <person name="van Eijk R."/>
            <person name="Schleper C."/>
            <person name="Guy L."/>
            <person name="Ettema T.J."/>
        </authorList>
    </citation>
    <scope>NUCLEOTIDE SEQUENCE</scope>
</reference>
<accession>A0A0F9JYT1</accession>
<keyword evidence="1" id="KW-1133">Transmembrane helix</keyword>
<sequence length="105" mass="11137">MALIKCPDCGYDVSDEAVACPNCAKPIAAPDTTSPEPEVQTIEKTSKKLKGWLAVCMGTFGISALMLMVGGAVNSEVTMGLSLTLFFVSAVGICVVKGKIWWEHQ</sequence>